<dbReference type="EMBL" id="JAHZIK010000085">
    <property type="protein sequence ID" value="MBW7453532.1"/>
    <property type="molecule type" value="Genomic_DNA"/>
</dbReference>
<evidence type="ECO:0000256" key="2">
    <source>
        <dbReference type="ARBA" id="ARBA00007998"/>
    </source>
</evidence>
<feature type="transmembrane region" description="Helical" evidence="8">
    <location>
        <begin position="220"/>
        <end position="250"/>
    </location>
</feature>
<feature type="transmembrane region" description="Helical" evidence="8">
    <location>
        <begin position="41"/>
        <end position="59"/>
    </location>
</feature>
<feature type="transmembrane region" description="Helical" evidence="8">
    <location>
        <begin position="80"/>
        <end position="100"/>
    </location>
</feature>
<evidence type="ECO:0000256" key="4">
    <source>
        <dbReference type="ARBA" id="ARBA00022544"/>
    </source>
</evidence>
<evidence type="ECO:0000256" key="8">
    <source>
        <dbReference type="SAM" id="Phobius"/>
    </source>
</evidence>
<dbReference type="PANTHER" id="PTHR34975:SF2">
    <property type="entry name" value="SPORE GERMINATION PROTEIN A2"/>
    <property type="match status" value="1"/>
</dbReference>
<dbReference type="InterPro" id="IPR004761">
    <property type="entry name" value="Spore_GerAB"/>
</dbReference>
<feature type="transmembrane region" description="Helical" evidence="8">
    <location>
        <begin position="187"/>
        <end position="208"/>
    </location>
</feature>
<feature type="transmembrane region" description="Helical" evidence="8">
    <location>
        <begin position="342"/>
        <end position="358"/>
    </location>
</feature>
<evidence type="ECO:0000256" key="7">
    <source>
        <dbReference type="ARBA" id="ARBA00023136"/>
    </source>
</evidence>
<evidence type="ECO:0000256" key="3">
    <source>
        <dbReference type="ARBA" id="ARBA00022448"/>
    </source>
</evidence>
<dbReference type="Proteomes" id="UP001519887">
    <property type="component" value="Unassembled WGS sequence"/>
</dbReference>
<dbReference type="RefSeq" id="WP_210038213.1">
    <property type="nucleotide sequence ID" value="NZ_JBHLVU010000022.1"/>
</dbReference>
<keyword evidence="3" id="KW-0813">Transport</keyword>
<evidence type="ECO:0000256" key="5">
    <source>
        <dbReference type="ARBA" id="ARBA00022692"/>
    </source>
</evidence>
<feature type="transmembrane region" description="Helical" evidence="8">
    <location>
        <begin position="120"/>
        <end position="138"/>
    </location>
</feature>
<evidence type="ECO:0000256" key="1">
    <source>
        <dbReference type="ARBA" id="ARBA00004141"/>
    </source>
</evidence>
<organism evidence="9 10">
    <name type="scientific">Paenibacillus sepulcri</name>
    <dbReference type="NCBI Taxonomy" id="359917"/>
    <lineage>
        <taxon>Bacteria</taxon>
        <taxon>Bacillati</taxon>
        <taxon>Bacillota</taxon>
        <taxon>Bacilli</taxon>
        <taxon>Bacillales</taxon>
        <taxon>Paenibacillaceae</taxon>
        <taxon>Paenibacillus</taxon>
    </lineage>
</organism>
<protein>
    <submittedName>
        <fullName evidence="9">Spore germination protein</fullName>
    </submittedName>
</protein>
<sequence>MREHGKISIQQITILVIFTTIGDSILFLPSMMTTAAKQDSWLSVLLGIPIGLFILWLMLRLSRMEARSTLFQMNQKLLGQFFGGILSVLFLMFFLVLTSGMLREISDFITTIILPQTPLYVIHFMMIIVMLFGIKLGLEPLARASEIFFPWFLLFFFSLVLLLLPQIQLTNMLPILGSGIGPVLHGMLYSVAFPFSELLVFLVIIPYVNEGTHLQRDLLLGSLFGGMIIFILVLLSTLVLGPTMTSFHIYPSYSLAKKISIGHFLERLEAMLAIIWIFSIFFKTVLYYYATVLGTAQLFRLKDYRMLAAPIGFILFGLAFYFSPNYSYLTEITAKYWPFWDYTYIAAIVLLLLVSYLVKKNKQKAPSAPES</sequence>
<gene>
    <name evidence="9" type="ORF">K0U00_05705</name>
</gene>
<evidence type="ECO:0000256" key="6">
    <source>
        <dbReference type="ARBA" id="ARBA00022989"/>
    </source>
</evidence>
<keyword evidence="5 8" id="KW-0812">Transmembrane</keyword>
<comment type="subcellular location">
    <subcellularLocation>
        <location evidence="1">Membrane</location>
        <topology evidence="1">Multi-pass membrane protein</topology>
    </subcellularLocation>
</comment>
<accession>A0ABS7BY05</accession>
<evidence type="ECO:0000313" key="9">
    <source>
        <dbReference type="EMBL" id="MBW7453532.1"/>
    </source>
</evidence>
<keyword evidence="4" id="KW-0309">Germination</keyword>
<dbReference type="NCBIfam" id="TIGR00912">
    <property type="entry name" value="2A0309"/>
    <property type="match status" value="1"/>
</dbReference>
<feature type="transmembrane region" description="Helical" evidence="8">
    <location>
        <begin position="147"/>
        <end position="167"/>
    </location>
</feature>
<feature type="transmembrane region" description="Helical" evidence="8">
    <location>
        <begin position="270"/>
        <end position="292"/>
    </location>
</feature>
<comment type="caution">
    <text evidence="9">The sequence shown here is derived from an EMBL/GenBank/DDBJ whole genome shotgun (WGS) entry which is preliminary data.</text>
</comment>
<dbReference type="Pfam" id="PF03845">
    <property type="entry name" value="Spore_permease"/>
    <property type="match status" value="1"/>
</dbReference>
<feature type="transmembrane region" description="Helical" evidence="8">
    <location>
        <begin position="12"/>
        <end position="29"/>
    </location>
</feature>
<dbReference type="PANTHER" id="PTHR34975">
    <property type="entry name" value="SPORE GERMINATION PROTEIN A2"/>
    <property type="match status" value="1"/>
</dbReference>
<comment type="similarity">
    <text evidence="2">Belongs to the amino acid-polyamine-organocation (APC) superfamily. Spore germination protein (SGP) (TC 2.A.3.9) family.</text>
</comment>
<keyword evidence="10" id="KW-1185">Reference proteome</keyword>
<evidence type="ECO:0000313" key="10">
    <source>
        <dbReference type="Proteomes" id="UP001519887"/>
    </source>
</evidence>
<feature type="transmembrane region" description="Helical" evidence="8">
    <location>
        <begin position="304"/>
        <end position="322"/>
    </location>
</feature>
<keyword evidence="7 8" id="KW-0472">Membrane</keyword>
<proteinExistence type="inferred from homology"/>
<keyword evidence="6 8" id="KW-1133">Transmembrane helix</keyword>
<name>A0ABS7BY05_9BACL</name>
<reference evidence="9 10" key="1">
    <citation type="submission" date="2021-07" db="EMBL/GenBank/DDBJ databases">
        <title>Paenibacillus radiodurans sp. nov., isolated from the southeastern edge of Tengger Desert.</title>
        <authorList>
            <person name="Zhang G."/>
        </authorList>
    </citation>
    <scope>NUCLEOTIDE SEQUENCE [LARGE SCALE GENOMIC DNA]</scope>
    <source>
        <strain evidence="9 10">CCM 7311</strain>
    </source>
</reference>